<proteinExistence type="predicted"/>
<name>A0ACB0ZM28_MELEN</name>
<accession>A0ACB0ZM28</accession>
<keyword evidence="2" id="KW-1185">Reference proteome</keyword>
<evidence type="ECO:0000313" key="1">
    <source>
        <dbReference type="EMBL" id="CAK5080028.1"/>
    </source>
</evidence>
<organism evidence="1 2">
    <name type="scientific">Meloidogyne enterolobii</name>
    <name type="common">Root-knot nematode worm</name>
    <name type="synonym">Meloidogyne mayaguensis</name>
    <dbReference type="NCBI Taxonomy" id="390850"/>
    <lineage>
        <taxon>Eukaryota</taxon>
        <taxon>Metazoa</taxon>
        <taxon>Ecdysozoa</taxon>
        <taxon>Nematoda</taxon>
        <taxon>Chromadorea</taxon>
        <taxon>Rhabditida</taxon>
        <taxon>Tylenchina</taxon>
        <taxon>Tylenchomorpha</taxon>
        <taxon>Tylenchoidea</taxon>
        <taxon>Meloidogynidae</taxon>
        <taxon>Meloidogyninae</taxon>
        <taxon>Meloidogyne</taxon>
    </lineage>
</organism>
<sequence>MEENCKGMCPDRSKLYCDTYQSYIHQILLNIRHTSIISMWNDRIIEMNNRNKLVHGITDICNELAITFIKNE</sequence>
<dbReference type="EMBL" id="CAVMJV010000040">
    <property type="protein sequence ID" value="CAK5080028.1"/>
    <property type="molecule type" value="Genomic_DNA"/>
</dbReference>
<evidence type="ECO:0000313" key="2">
    <source>
        <dbReference type="Proteomes" id="UP001497535"/>
    </source>
</evidence>
<protein>
    <submittedName>
        <fullName evidence="1">Uncharacterized protein</fullName>
    </submittedName>
</protein>
<gene>
    <name evidence="1" type="ORF">MENTE1834_LOCUS27178</name>
</gene>
<dbReference type="Proteomes" id="UP001497535">
    <property type="component" value="Unassembled WGS sequence"/>
</dbReference>
<comment type="caution">
    <text evidence="1">The sequence shown here is derived from an EMBL/GenBank/DDBJ whole genome shotgun (WGS) entry which is preliminary data.</text>
</comment>
<reference evidence="1" key="1">
    <citation type="submission" date="2023-11" db="EMBL/GenBank/DDBJ databases">
        <authorList>
            <person name="Poullet M."/>
        </authorList>
    </citation>
    <scope>NUCLEOTIDE SEQUENCE</scope>
    <source>
        <strain evidence="1">E1834</strain>
    </source>
</reference>